<dbReference type="EMBL" id="CAIF01000276">
    <property type="protein sequence ID" value="CCH46835.1"/>
    <property type="molecule type" value="Genomic_DNA"/>
</dbReference>
<evidence type="ECO:0000256" key="9">
    <source>
        <dbReference type="ARBA" id="ARBA00044975"/>
    </source>
</evidence>
<keyword evidence="6" id="KW-0862">Zinc</keyword>
<accession>K0KNK9</accession>
<evidence type="ECO:0000256" key="2">
    <source>
        <dbReference type="ARBA" id="ARBA00022679"/>
    </source>
</evidence>
<evidence type="ECO:0000313" key="13">
    <source>
        <dbReference type="Proteomes" id="UP000009328"/>
    </source>
</evidence>
<dbReference type="InterPro" id="IPR043502">
    <property type="entry name" value="DNA/RNA_pol_sf"/>
</dbReference>
<feature type="region of interest" description="Disordered" evidence="10">
    <location>
        <begin position="621"/>
        <end position="657"/>
    </location>
</feature>
<evidence type="ECO:0000313" key="12">
    <source>
        <dbReference type="EMBL" id="CCH46835.1"/>
    </source>
</evidence>
<evidence type="ECO:0000256" key="3">
    <source>
        <dbReference type="ARBA" id="ARBA00022723"/>
    </source>
</evidence>
<keyword evidence="4" id="KW-0227">DNA damage</keyword>
<dbReference type="InParanoid" id="K0KNK9"/>
<evidence type="ECO:0000256" key="10">
    <source>
        <dbReference type="SAM" id="MobiDB-lite"/>
    </source>
</evidence>
<dbReference type="GO" id="GO:0003887">
    <property type="term" value="F:DNA-directed DNA polymerase activity"/>
    <property type="evidence" value="ECO:0007669"/>
    <property type="project" value="TreeGrafter"/>
</dbReference>
<evidence type="ECO:0000256" key="7">
    <source>
        <dbReference type="ARBA" id="ARBA00023204"/>
    </source>
</evidence>
<keyword evidence="5" id="KW-0863">Zinc-finger</keyword>
<dbReference type="Gene3D" id="3.40.1170.60">
    <property type="match status" value="1"/>
</dbReference>
<dbReference type="GO" id="GO:0070987">
    <property type="term" value="P:error-free translesion synthesis"/>
    <property type="evidence" value="ECO:0007669"/>
    <property type="project" value="UniProtKB-ARBA"/>
</dbReference>
<organism evidence="12 13">
    <name type="scientific">Wickerhamomyces ciferrii (strain ATCC 14091 / BCRC 22168 / CBS 111 / JCM 3599 / NBRC 0793 / NRRL Y-1031 F-60-10)</name>
    <name type="common">Yeast</name>
    <name type="synonym">Pichia ciferrii</name>
    <dbReference type="NCBI Taxonomy" id="1206466"/>
    <lineage>
        <taxon>Eukaryota</taxon>
        <taxon>Fungi</taxon>
        <taxon>Dikarya</taxon>
        <taxon>Ascomycota</taxon>
        <taxon>Saccharomycotina</taxon>
        <taxon>Saccharomycetes</taxon>
        <taxon>Phaffomycetales</taxon>
        <taxon>Wickerhamomycetaceae</taxon>
        <taxon>Wickerhamomyces</taxon>
    </lineage>
</organism>
<dbReference type="GO" id="GO:0009314">
    <property type="term" value="P:response to radiation"/>
    <property type="evidence" value="ECO:0007669"/>
    <property type="project" value="TreeGrafter"/>
</dbReference>
<dbReference type="PANTHER" id="PTHR45873">
    <property type="entry name" value="DNA POLYMERASE ETA"/>
    <property type="match status" value="1"/>
</dbReference>
<dbReference type="InterPro" id="IPR036775">
    <property type="entry name" value="DNA_pol_Y-fam_lit_finger_sf"/>
</dbReference>
<dbReference type="GO" id="GO:0005634">
    <property type="term" value="C:nucleus"/>
    <property type="evidence" value="ECO:0007669"/>
    <property type="project" value="UniProtKB-SubCell"/>
</dbReference>
<dbReference type="PROSITE" id="PS50173">
    <property type="entry name" value="UMUC"/>
    <property type="match status" value="1"/>
</dbReference>
<dbReference type="PANTHER" id="PTHR45873:SF1">
    <property type="entry name" value="DNA POLYMERASE ETA"/>
    <property type="match status" value="1"/>
</dbReference>
<evidence type="ECO:0000256" key="1">
    <source>
        <dbReference type="ARBA" id="ARBA00004123"/>
    </source>
</evidence>
<dbReference type="GO" id="GO:0005657">
    <property type="term" value="C:replication fork"/>
    <property type="evidence" value="ECO:0007669"/>
    <property type="project" value="UniProtKB-ARBA"/>
</dbReference>
<dbReference type="HOGENOM" id="CLU_012348_7_3_1"/>
<feature type="compositionally biased region" description="Basic and acidic residues" evidence="10">
    <location>
        <begin position="621"/>
        <end position="638"/>
    </location>
</feature>
<evidence type="ECO:0000256" key="8">
    <source>
        <dbReference type="ARBA" id="ARBA00023242"/>
    </source>
</evidence>
<dbReference type="PIRSF" id="PIRSF036603">
    <property type="entry name" value="DPol_eta"/>
    <property type="match status" value="1"/>
</dbReference>
<evidence type="ECO:0000256" key="4">
    <source>
        <dbReference type="ARBA" id="ARBA00022763"/>
    </source>
</evidence>
<dbReference type="Gene3D" id="1.10.150.20">
    <property type="entry name" value="5' to 3' exonuclease, C-terminal subdomain"/>
    <property type="match status" value="1"/>
</dbReference>
<sequence length="657" mass="75474">MTDSKITKLTYIQPPHTTHSNFKIKDLLQLNNIDKAYSSPLSVIAHIDVNAFFAQVEQIRLGLSTEDAVVCVQWSSLIAVSYKAREYGITRMDTLENAKLKCPILKAIHTAVFRKGENFWRYHDDDNEFPSPIDHKVSLDPYRRESRKILKIFKSIVDLVEKASVDESFMDLGRLVIKRVFEMIPDLQKQIENLDSDGFLPLIPDGFTLEVTGDVITNEFDSTSLIIKDWDDLLMIIGGQITNEIRLQVQKELGYTLSAGVGRVKTIAKLASGFRKPDNQTIVRNNSINNFLKNFDFTDFWSMGGKTGEFIKMKLSPPLEDSIAFIRNNYDLNELQDYLEDKELASKLYQLIRGEYMQSLSSRIILKSMNSNKNIRFKSVKSLGDSIQWIKVFSADLYQRLIETNDENGYKTRPKTISIHFRSINNFNQPHSKQSSLPLVPIDELESVLFQYGVNLLKLSESQWGKIYPLQNISMTISNFESNEGSGLDGNIMGFVKKGNVDDFFNKEREKGVKEVKVVKEKEKDVKKENKFEISQMFKQKDVNKDNANDKSNKSITKQDNNNNKDEVSNDIISNYEPLSNGLFKCLKCKDQSILDLLEHDDFHYAIELNKKFNGVEDNTKSYGEERLAKRKVNDHGKKSNKKNKFKIDKSQSKLPF</sequence>
<dbReference type="SUPFAM" id="SSF56672">
    <property type="entry name" value="DNA/RNA polymerases"/>
    <property type="match status" value="1"/>
</dbReference>
<dbReference type="STRING" id="1206466.K0KNK9"/>
<dbReference type="GO" id="GO:0006281">
    <property type="term" value="P:DNA repair"/>
    <property type="evidence" value="ECO:0007669"/>
    <property type="project" value="UniProtKB-KW"/>
</dbReference>
<dbReference type="AlphaFoldDB" id="K0KNK9"/>
<evidence type="ECO:0000259" key="11">
    <source>
        <dbReference type="PROSITE" id="PS50173"/>
    </source>
</evidence>
<dbReference type="GO" id="GO:0007064">
    <property type="term" value="P:mitotic sister chromatid cohesion"/>
    <property type="evidence" value="ECO:0007669"/>
    <property type="project" value="UniProtKB-ARBA"/>
</dbReference>
<feature type="compositionally biased region" description="Basic and acidic residues" evidence="10">
    <location>
        <begin position="543"/>
        <end position="553"/>
    </location>
</feature>
<dbReference type="InterPro" id="IPR043128">
    <property type="entry name" value="Rev_trsase/Diguanyl_cyclase"/>
</dbReference>
<comment type="subcellular location">
    <subcellularLocation>
        <location evidence="1">Nucleus</location>
    </subcellularLocation>
</comment>
<reference evidence="12 13" key="1">
    <citation type="journal article" date="2012" name="Eukaryot. Cell">
        <title>Draft genome sequence of Wickerhamomyces ciferrii NRRL Y-1031 F-60-10.</title>
        <authorList>
            <person name="Schneider J."/>
            <person name="Andrea H."/>
            <person name="Blom J."/>
            <person name="Jaenicke S."/>
            <person name="Ruckert C."/>
            <person name="Schorsch C."/>
            <person name="Szczepanowski R."/>
            <person name="Farwick M."/>
            <person name="Goesmann A."/>
            <person name="Puhler A."/>
            <person name="Schaffer S."/>
            <person name="Tauch A."/>
            <person name="Kohler T."/>
            <person name="Brinkrolf K."/>
        </authorList>
    </citation>
    <scope>NUCLEOTIDE SEQUENCE [LARGE SCALE GENOMIC DNA]</scope>
    <source>
        <strain evidence="13">ATCC 14091 / BCRC 22168 / CBS 111 / JCM 3599 / NBRC 0793 / NRRL Y-1031 F-60-10</strain>
    </source>
</reference>
<keyword evidence="8" id="KW-0539">Nucleus</keyword>
<dbReference type="FunCoup" id="K0KNK9">
    <property type="interactions" value="623"/>
</dbReference>
<feature type="region of interest" description="Disordered" evidence="10">
    <location>
        <begin position="543"/>
        <end position="569"/>
    </location>
</feature>
<dbReference type="Proteomes" id="UP000009328">
    <property type="component" value="Unassembled WGS sequence"/>
</dbReference>
<dbReference type="GO" id="GO:0042276">
    <property type="term" value="P:error-prone translesion synthesis"/>
    <property type="evidence" value="ECO:0007669"/>
    <property type="project" value="TreeGrafter"/>
</dbReference>
<dbReference type="InterPro" id="IPR052230">
    <property type="entry name" value="DNA_polymerase_eta"/>
</dbReference>
<dbReference type="SUPFAM" id="SSF100879">
    <property type="entry name" value="Lesion bypass DNA polymerase (Y-family), little finger domain"/>
    <property type="match status" value="1"/>
</dbReference>
<feature type="domain" description="UmuC" evidence="11">
    <location>
        <begin position="44"/>
        <end position="304"/>
    </location>
</feature>
<keyword evidence="3" id="KW-0479">Metal-binding</keyword>
<dbReference type="eggNOG" id="KOG2095">
    <property type="taxonomic scope" value="Eukaryota"/>
</dbReference>
<dbReference type="GO" id="GO:0008270">
    <property type="term" value="F:zinc ion binding"/>
    <property type="evidence" value="ECO:0007669"/>
    <property type="project" value="UniProtKB-KW"/>
</dbReference>
<keyword evidence="12" id="KW-0012">Acyltransferase</keyword>
<dbReference type="Gene3D" id="3.30.1490.100">
    <property type="entry name" value="DNA polymerase, Y-family, little finger domain"/>
    <property type="match status" value="1"/>
</dbReference>
<dbReference type="Gene3D" id="3.30.70.270">
    <property type="match status" value="1"/>
</dbReference>
<dbReference type="GO" id="GO:0003684">
    <property type="term" value="F:damaged DNA binding"/>
    <property type="evidence" value="ECO:0007669"/>
    <property type="project" value="InterPro"/>
</dbReference>
<name>K0KNK9_WICCF</name>
<proteinExistence type="predicted"/>
<keyword evidence="2 12" id="KW-0808">Transferase</keyword>
<dbReference type="GO" id="GO:0016746">
    <property type="term" value="F:acyltransferase activity"/>
    <property type="evidence" value="ECO:0007669"/>
    <property type="project" value="UniProtKB-KW"/>
</dbReference>
<protein>
    <recommendedName>
        <fullName evidence="9">DNA polymerase eta</fullName>
    </recommendedName>
</protein>
<comment type="caution">
    <text evidence="12">The sequence shown here is derived from an EMBL/GenBank/DDBJ whole genome shotgun (WGS) entry which is preliminary data.</text>
</comment>
<keyword evidence="13" id="KW-1185">Reference proteome</keyword>
<dbReference type="InterPro" id="IPR001126">
    <property type="entry name" value="UmuC"/>
</dbReference>
<feature type="compositionally biased region" description="Basic and acidic residues" evidence="10">
    <location>
        <begin position="646"/>
        <end position="657"/>
    </location>
</feature>
<keyword evidence="7" id="KW-0234">DNA repair</keyword>
<evidence type="ECO:0000256" key="6">
    <source>
        <dbReference type="ARBA" id="ARBA00022833"/>
    </source>
</evidence>
<dbReference type="InterPro" id="IPR017961">
    <property type="entry name" value="DNA_pol_Y-fam_little_finger"/>
</dbReference>
<dbReference type="Pfam" id="PF00817">
    <property type="entry name" value="IMS"/>
    <property type="match status" value="1"/>
</dbReference>
<gene>
    <name evidence="12" type="ORF">BN7_6436</name>
</gene>
<dbReference type="FunFam" id="3.40.1170.60:FF:000008">
    <property type="entry name" value="DNA polymerase eta subunit"/>
    <property type="match status" value="1"/>
</dbReference>
<evidence type="ECO:0000256" key="5">
    <source>
        <dbReference type="ARBA" id="ARBA00022771"/>
    </source>
</evidence>
<dbReference type="Pfam" id="PF11799">
    <property type="entry name" value="IMS_C"/>
    <property type="match status" value="1"/>
</dbReference>
<dbReference type="GO" id="GO:0035861">
    <property type="term" value="C:site of double-strand break"/>
    <property type="evidence" value="ECO:0007669"/>
    <property type="project" value="TreeGrafter"/>
</dbReference>